<dbReference type="RefSeq" id="WP_169344410.1">
    <property type="nucleotide sequence ID" value="NZ_JABBJJ010000032.1"/>
</dbReference>
<feature type="region of interest" description="Disordered" evidence="1">
    <location>
        <begin position="198"/>
        <end position="217"/>
    </location>
</feature>
<dbReference type="Proteomes" id="UP000518300">
    <property type="component" value="Unassembled WGS sequence"/>
</dbReference>
<sequence length="217" mass="24489">MARKHTVKAGEHLMRIARKYGLPDWKAIYDAPENAEFRKRRPNPFILLPGDELHIPEVKPNEVKVSAGRQHSFTLKRAQTVLKLQLRDEDPDAKPLANARFLLEIEGEEPKESRTDGEGWLRVPVPIDAEEATLTVWLTEQESVEWTLELSHLTPLDDDAGAHARLSNLGYDCGEPGAEADSATEHVLRAFQHTCGIEEPEPLGPQTRDRLEREHGC</sequence>
<evidence type="ECO:0000313" key="2">
    <source>
        <dbReference type="EMBL" id="NMO15115.1"/>
    </source>
</evidence>
<evidence type="ECO:0008006" key="4">
    <source>
        <dbReference type="Google" id="ProtNLM"/>
    </source>
</evidence>
<dbReference type="CDD" id="cd00118">
    <property type="entry name" value="LysM"/>
    <property type="match status" value="1"/>
</dbReference>
<feature type="compositionally biased region" description="Basic and acidic residues" evidence="1">
    <location>
        <begin position="207"/>
        <end position="217"/>
    </location>
</feature>
<dbReference type="InterPro" id="IPR036779">
    <property type="entry name" value="LysM_dom_sf"/>
</dbReference>
<name>A0A848LE76_9BACT</name>
<proteinExistence type="predicted"/>
<comment type="caution">
    <text evidence="2">The sequence shown here is derived from an EMBL/GenBank/DDBJ whole genome shotgun (WGS) entry which is preliminary data.</text>
</comment>
<dbReference type="EMBL" id="JABBJJ010000032">
    <property type="protein sequence ID" value="NMO15115.1"/>
    <property type="molecule type" value="Genomic_DNA"/>
</dbReference>
<dbReference type="Gene3D" id="1.10.101.10">
    <property type="entry name" value="PGBD-like superfamily/PGBD"/>
    <property type="match status" value="1"/>
</dbReference>
<dbReference type="InterPro" id="IPR018392">
    <property type="entry name" value="LysM"/>
</dbReference>
<dbReference type="Gene3D" id="3.10.350.10">
    <property type="entry name" value="LysM domain"/>
    <property type="match status" value="1"/>
</dbReference>
<reference evidence="2 3" key="1">
    <citation type="submission" date="2020-04" db="EMBL/GenBank/DDBJ databases">
        <title>Draft genome of Pyxidicoccus fallax type strain.</title>
        <authorList>
            <person name="Whitworth D.E."/>
        </authorList>
    </citation>
    <scope>NUCLEOTIDE SEQUENCE [LARGE SCALE GENOMIC DNA]</scope>
    <source>
        <strain evidence="2 3">DSM 14698</strain>
    </source>
</reference>
<accession>A0A848LE76</accession>
<keyword evidence="3" id="KW-1185">Reference proteome</keyword>
<dbReference type="AlphaFoldDB" id="A0A848LE76"/>
<organism evidence="2 3">
    <name type="scientific">Pyxidicoccus fallax</name>
    <dbReference type="NCBI Taxonomy" id="394095"/>
    <lineage>
        <taxon>Bacteria</taxon>
        <taxon>Pseudomonadati</taxon>
        <taxon>Myxococcota</taxon>
        <taxon>Myxococcia</taxon>
        <taxon>Myxococcales</taxon>
        <taxon>Cystobacterineae</taxon>
        <taxon>Myxococcaceae</taxon>
        <taxon>Pyxidicoccus</taxon>
    </lineage>
</organism>
<evidence type="ECO:0000313" key="3">
    <source>
        <dbReference type="Proteomes" id="UP000518300"/>
    </source>
</evidence>
<protein>
    <recommendedName>
        <fullName evidence="4">LysM domain-containing protein</fullName>
    </recommendedName>
</protein>
<gene>
    <name evidence="2" type="ORF">HG543_09635</name>
</gene>
<dbReference type="InterPro" id="IPR036366">
    <property type="entry name" value="PGBDSf"/>
</dbReference>
<evidence type="ECO:0000256" key="1">
    <source>
        <dbReference type="SAM" id="MobiDB-lite"/>
    </source>
</evidence>